<evidence type="ECO:0000256" key="4">
    <source>
        <dbReference type="ARBA" id="ARBA00023125"/>
    </source>
</evidence>
<dbReference type="EMBL" id="JAESVA010000008">
    <property type="protein sequence ID" value="MCB8882603.1"/>
    <property type="molecule type" value="Genomic_DNA"/>
</dbReference>
<keyword evidence="4" id="KW-0238">DNA-binding</keyword>
<sequence length="462" mass="50113">MAQFEMLQSGHRSGYRQIVDVIATAIESGGLKRGEQLPTQRELAHRMKAAVATVGRAYAELEARGLINSHVGRGTFVAVSPFADDRYQPIQINAEAGPIDMAAYRVSVPPFGTEAMRSVLEALAAQDPAMILAGGPTAGTLRHRTVLAKWLKRQGVEASPDQVTITNGGQHANMAALATLTHHGDLIATEELTDPRMKAVASYLDRRLLGISCDDQGMIPSALEKSCREHRVSALYCAPRLQNPFNVTLPTERRAALVEIARRFDIPIIENDIYGTILNDPAPPIFALAPERTYYLTSLGRIAGPGLKVGCLVSPPDQGSRAQAGVGMSTGTATVMCAEVAVALIEAGHMDRMTEWQRQENRRRADLMATFRHLSTARIHPASPHAWISLPSPWRAEDFVDAARRRGVVIAPTHGFVADRRSIPHAVRLCLGAPATLDLVDAAFRQLERLLSSTPRSSVEAA</sequence>
<dbReference type="RefSeq" id="WP_227309265.1">
    <property type="nucleotide sequence ID" value="NZ_JAESVA010000008.1"/>
</dbReference>
<dbReference type="InterPro" id="IPR000524">
    <property type="entry name" value="Tscrpt_reg_HTH_GntR"/>
</dbReference>
<evidence type="ECO:0000259" key="6">
    <source>
        <dbReference type="PROSITE" id="PS50949"/>
    </source>
</evidence>
<dbReference type="PANTHER" id="PTHR46577:SF1">
    <property type="entry name" value="HTH-TYPE TRANSCRIPTIONAL REGULATORY PROTEIN GABR"/>
    <property type="match status" value="1"/>
</dbReference>
<proteinExistence type="inferred from homology"/>
<dbReference type="PROSITE" id="PS50949">
    <property type="entry name" value="HTH_GNTR"/>
    <property type="match status" value="1"/>
</dbReference>
<dbReference type="PANTHER" id="PTHR46577">
    <property type="entry name" value="HTH-TYPE TRANSCRIPTIONAL REGULATORY PROTEIN GABR"/>
    <property type="match status" value="1"/>
</dbReference>
<keyword evidence="7" id="KW-0808">Transferase</keyword>
<dbReference type="SUPFAM" id="SSF53383">
    <property type="entry name" value="PLP-dependent transferases"/>
    <property type="match status" value="1"/>
</dbReference>
<protein>
    <submittedName>
        <fullName evidence="7">PLP-dependent aminotransferase family protein</fullName>
    </submittedName>
</protein>
<accession>A0A964E636</accession>
<organism evidence="7 8">
    <name type="scientific">Acidisoma cellulosilyticum</name>
    <dbReference type="NCBI Taxonomy" id="2802395"/>
    <lineage>
        <taxon>Bacteria</taxon>
        <taxon>Pseudomonadati</taxon>
        <taxon>Pseudomonadota</taxon>
        <taxon>Alphaproteobacteria</taxon>
        <taxon>Acetobacterales</taxon>
        <taxon>Acidocellaceae</taxon>
        <taxon>Acidisoma</taxon>
    </lineage>
</organism>
<dbReference type="CDD" id="cd07377">
    <property type="entry name" value="WHTH_GntR"/>
    <property type="match status" value="1"/>
</dbReference>
<gene>
    <name evidence="7" type="ORF">ACELLULO517_20320</name>
</gene>
<dbReference type="CDD" id="cd00609">
    <property type="entry name" value="AAT_like"/>
    <property type="match status" value="1"/>
</dbReference>
<evidence type="ECO:0000313" key="8">
    <source>
        <dbReference type="Proteomes" id="UP000721844"/>
    </source>
</evidence>
<dbReference type="SUPFAM" id="SSF46785">
    <property type="entry name" value="Winged helix' DNA-binding domain"/>
    <property type="match status" value="1"/>
</dbReference>
<keyword evidence="3" id="KW-0805">Transcription regulation</keyword>
<dbReference type="Gene3D" id="3.40.640.10">
    <property type="entry name" value="Type I PLP-dependent aspartate aminotransferase-like (Major domain)"/>
    <property type="match status" value="1"/>
</dbReference>
<dbReference type="GO" id="GO:0003700">
    <property type="term" value="F:DNA-binding transcription factor activity"/>
    <property type="evidence" value="ECO:0007669"/>
    <property type="project" value="InterPro"/>
</dbReference>
<dbReference type="GO" id="GO:0008483">
    <property type="term" value="F:transaminase activity"/>
    <property type="evidence" value="ECO:0007669"/>
    <property type="project" value="UniProtKB-KW"/>
</dbReference>
<dbReference type="SMART" id="SM00345">
    <property type="entry name" value="HTH_GNTR"/>
    <property type="match status" value="1"/>
</dbReference>
<comment type="caution">
    <text evidence="7">The sequence shown here is derived from an EMBL/GenBank/DDBJ whole genome shotgun (WGS) entry which is preliminary data.</text>
</comment>
<keyword evidence="5" id="KW-0804">Transcription</keyword>
<evidence type="ECO:0000313" key="7">
    <source>
        <dbReference type="EMBL" id="MCB8882603.1"/>
    </source>
</evidence>
<dbReference type="Proteomes" id="UP000721844">
    <property type="component" value="Unassembled WGS sequence"/>
</dbReference>
<name>A0A964E636_9PROT</name>
<dbReference type="GO" id="GO:0003677">
    <property type="term" value="F:DNA binding"/>
    <property type="evidence" value="ECO:0007669"/>
    <property type="project" value="UniProtKB-KW"/>
</dbReference>
<dbReference type="InterPro" id="IPR015421">
    <property type="entry name" value="PyrdxlP-dep_Trfase_major"/>
</dbReference>
<dbReference type="Pfam" id="PF00392">
    <property type="entry name" value="GntR"/>
    <property type="match status" value="1"/>
</dbReference>
<dbReference type="AlphaFoldDB" id="A0A964E636"/>
<dbReference type="InterPro" id="IPR015424">
    <property type="entry name" value="PyrdxlP-dep_Trfase"/>
</dbReference>
<keyword evidence="8" id="KW-1185">Reference proteome</keyword>
<keyword evidence="2" id="KW-0663">Pyridoxal phosphate</keyword>
<evidence type="ECO:0000256" key="1">
    <source>
        <dbReference type="ARBA" id="ARBA00005384"/>
    </source>
</evidence>
<feature type="domain" description="HTH gntR-type" evidence="6">
    <location>
        <begin position="12"/>
        <end position="80"/>
    </location>
</feature>
<evidence type="ECO:0000256" key="2">
    <source>
        <dbReference type="ARBA" id="ARBA00022898"/>
    </source>
</evidence>
<evidence type="ECO:0000256" key="3">
    <source>
        <dbReference type="ARBA" id="ARBA00023015"/>
    </source>
</evidence>
<dbReference type="InterPro" id="IPR036390">
    <property type="entry name" value="WH_DNA-bd_sf"/>
</dbReference>
<dbReference type="Gene3D" id="1.10.10.10">
    <property type="entry name" value="Winged helix-like DNA-binding domain superfamily/Winged helix DNA-binding domain"/>
    <property type="match status" value="1"/>
</dbReference>
<comment type="similarity">
    <text evidence="1">In the C-terminal section; belongs to the class-I pyridoxal-phosphate-dependent aminotransferase family.</text>
</comment>
<dbReference type="InterPro" id="IPR036388">
    <property type="entry name" value="WH-like_DNA-bd_sf"/>
</dbReference>
<dbReference type="InterPro" id="IPR051446">
    <property type="entry name" value="HTH_trans_reg/aminotransferase"/>
</dbReference>
<evidence type="ECO:0000256" key="5">
    <source>
        <dbReference type="ARBA" id="ARBA00023163"/>
    </source>
</evidence>
<reference evidence="7 8" key="1">
    <citation type="journal article" date="2021" name="Microorganisms">
        <title>Acidisoma silvae sp. nov. and Acidisomacellulosilytica sp. nov., Two Acidophilic Bacteria Isolated from Decaying Wood, Hydrolyzing Cellulose and Producing Poly-3-hydroxybutyrate.</title>
        <authorList>
            <person name="Mieszkin S."/>
            <person name="Pouder E."/>
            <person name="Uroz S."/>
            <person name="Simon-Colin C."/>
            <person name="Alain K."/>
        </authorList>
    </citation>
    <scope>NUCLEOTIDE SEQUENCE [LARGE SCALE GENOMIC DNA]</scope>
    <source>
        <strain evidence="7 8">HW T5.17</strain>
    </source>
</reference>
<keyword evidence="7" id="KW-0032">Aminotransferase</keyword>